<dbReference type="Pfam" id="PF00855">
    <property type="entry name" value="PWWP"/>
    <property type="match status" value="1"/>
</dbReference>
<dbReference type="PROSITE" id="PS50812">
    <property type="entry name" value="PWWP"/>
    <property type="match status" value="1"/>
</dbReference>
<dbReference type="Proteomes" id="UP001370490">
    <property type="component" value="Unassembled WGS sequence"/>
</dbReference>
<evidence type="ECO:0000313" key="4">
    <source>
        <dbReference type="Proteomes" id="UP001370490"/>
    </source>
</evidence>
<dbReference type="SUPFAM" id="SSF63748">
    <property type="entry name" value="Tudor/PWWP/MBT"/>
    <property type="match status" value="1"/>
</dbReference>
<dbReference type="InterPro" id="IPR000313">
    <property type="entry name" value="PWWP_dom"/>
</dbReference>
<evidence type="ECO:0000259" key="2">
    <source>
        <dbReference type="PROSITE" id="PS50812"/>
    </source>
</evidence>
<accession>A0AAN8ZL05</accession>
<feature type="compositionally biased region" description="Basic and acidic residues" evidence="1">
    <location>
        <begin position="410"/>
        <end position="426"/>
    </location>
</feature>
<evidence type="ECO:0000256" key="1">
    <source>
        <dbReference type="SAM" id="MobiDB-lite"/>
    </source>
</evidence>
<name>A0AAN8ZL05_9MAGN</name>
<proteinExistence type="predicted"/>
<gene>
    <name evidence="3" type="ORF">RJ641_031581</name>
</gene>
<dbReference type="EMBL" id="JBAMMX010000006">
    <property type="protein sequence ID" value="KAK6938073.1"/>
    <property type="molecule type" value="Genomic_DNA"/>
</dbReference>
<organism evidence="3 4">
    <name type="scientific">Dillenia turbinata</name>
    <dbReference type="NCBI Taxonomy" id="194707"/>
    <lineage>
        <taxon>Eukaryota</taxon>
        <taxon>Viridiplantae</taxon>
        <taxon>Streptophyta</taxon>
        <taxon>Embryophyta</taxon>
        <taxon>Tracheophyta</taxon>
        <taxon>Spermatophyta</taxon>
        <taxon>Magnoliopsida</taxon>
        <taxon>eudicotyledons</taxon>
        <taxon>Gunneridae</taxon>
        <taxon>Pentapetalae</taxon>
        <taxon>Dilleniales</taxon>
        <taxon>Dilleniaceae</taxon>
        <taxon>Dillenia</taxon>
    </lineage>
</organism>
<keyword evidence="4" id="KW-1185">Reference proteome</keyword>
<protein>
    <submittedName>
        <fullName evidence="3">PWWP domain</fullName>
    </submittedName>
</protein>
<reference evidence="3 4" key="1">
    <citation type="submission" date="2023-12" db="EMBL/GenBank/DDBJ databases">
        <title>A high-quality genome assembly for Dillenia turbinata (Dilleniales).</title>
        <authorList>
            <person name="Chanderbali A."/>
        </authorList>
    </citation>
    <scope>NUCLEOTIDE SEQUENCE [LARGE SCALE GENOMIC DNA]</scope>
    <source>
        <strain evidence="3">LSX21</strain>
        <tissue evidence="3">Leaf</tissue>
    </source>
</reference>
<dbReference type="Gene3D" id="2.30.30.140">
    <property type="match status" value="1"/>
</dbReference>
<sequence length="523" mass="58482">MGEITVEVLALVNWVSCNGGFCISNSEKDATIKLLEKSKDKAIQEGVKRFEKLSGWPTFSLNPIEAYRGKLKQICIMKRGTPVDKDYEEETAANHLKEQLVLGDLIWLRQGESSWWPAQIVDENAVSYRNKPRNRSARDVLVRLYGSYYWSAIVILDLQFIKQSNGSHAEIFRKALEQCCNADDHCLSFHMNAMIETPSHQASQIKQSRLESHRLRFRFILWRKGAVELLLKNSGLQDAEDSISKGNGFENQESEAIPRDGTQAKGKAVCAGQNNESRAGFRSNKYGNDALKSEDCRTTIKQSQVKNGNLISEKSLDKKIDKRTRSGMSKEGQENLKAKSPRSVSSQVNMKNGNLHSKGAQEEVEGEKQIQNGARKKLKLDRSSIARVSRKRVEPTKQSHTGKSGIPSRKAQEVAKRKDTEEDKLKKQVGSAGKSPKKSLAVSWTKENGASLLSESVKANQAELQKKLQQDDANLVKASPEEFPEPSPRRIRVMQNLGLVAPSGSPFDRIGQGSRLRPKGRPK</sequence>
<feature type="region of interest" description="Disordered" evidence="1">
    <location>
        <begin position="243"/>
        <end position="288"/>
    </location>
</feature>
<feature type="region of interest" description="Disordered" evidence="1">
    <location>
        <begin position="501"/>
        <end position="523"/>
    </location>
</feature>
<dbReference type="AlphaFoldDB" id="A0AAN8ZL05"/>
<feature type="compositionally biased region" description="Basic and acidic residues" evidence="1">
    <location>
        <begin position="314"/>
        <end position="324"/>
    </location>
</feature>
<feature type="domain" description="PWWP" evidence="2">
    <location>
        <begin position="102"/>
        <end position="165"/>
    </location>
</feature>
<comment type="caution">
    <text evidence="3">The sequence shown here is derived from an EMBL/GenBank/DDBJ whole genome shotgun (WGS) entry which is preliminary data.</text>
</comment>
<feature type="region of interest" description="Disordered" evidence="1">
    <location>
        <begin position="306"/>
        <end position="443"/>
    </location>
</feature>
<feature type="region of interest" description="Disordered" evidence="1">
    <location>
        <begin position="463"/>
        <end position="487"/>
    </location>
</feature>
<feature type="compositionally biased region" description="Polar residues" evidence="1">
    <location>
        <begin position="342"/>
        <end position="355"/>
    </location>
</feature>
<evidence type="ECO:0000313" key="3">
    <source>
        <dbReference type="EMBL" id="KAK6938073.1"/>
    </source>
</evidence>